<evidence type="ECO:0000313" key="2">
    <source>
        <dbReference type="EMBL" id="KYO44684.1"/>
    </source>
</evidence>
<dbReference type="Pfam" id="PF15319">
    <property type="entry name" value="RHINO"/>
    <property type="match status" value="1"/>
</dbReference>
<feature type="region of interest" description="Disordered" evidence="1">
    <location>
        <begin position="132"/>
        <end position="158"/>
    </location>
</feature>
<accession>A0A151P6K5</accession>
<dbReference type="GO" id="GO:0005634">
    <property type="term" value="C:nucleus"/>
    <property type="evidence" value="ECO:0007669"/>
    <property type="project" value="InterPro"/>
</dbReference>
<dbReference type="Proteomes" id="UP000050525">
    <property type="component" value="Unassembled WGS sequence"/>
</dbReference>
<dbReference type="EMBL" id="AKHW03000678">
    <property type="protein sequence ID" value="KYO44684.1"/>
    <property type="molecule type" value="Genomic_DNA"/>
</dbReference>
<gene>
    <name evidence="2" type="primary">RHNO1</name>
    <name evidence="2" type="ORF">Y1Q_0016806</name>
</gene>
<evidence type="ECO:0000256" key="1">
    <source>
        <dbReference type="SAM" id="MobiDB-lite"/>
    </source>
</evidence>
<dbReference type="InterPro" id="IPR029293">
    <property type="entry name" value="RHNO1"/>
</dbReference>
<comment type="caution">
    <text evidence="2">The sequence shown here is derived from an EMBL/GenBank/DDBJ whole genome shotgun (WGS) entry which is preliminary data.</text>
</comment>
<dbReference type="STRING" id="8496.A0A151P6K5"/>
<sequence length="261" mass="29068">MPPKKKCTRKAKKPELLFLERPREGSVHHYGSSLPLAENPRCVPTRPVDQNASTEWVSPQFEATLPMGFKGKGGKKQKHVSKNFQIQEKSYGFLQGGGAGQKPAVCRFPSLTFENPKTSTCTCTRHSKTNAKACHAQPKTGSATKASNPKSFRERTSQSPIQELEIFSPPDIQTPELSSARSLDQSGTVSPVNTFPLYAHSDVTVCADRLESHDSTSLVKDTPEHQYGVKVTWRQRPHLLKYLRKKGKLSNSDIMVKMSQY</sequence>
<name>A0A151P6K5_ALLMI</name>
<dbReference type="PANTHER" id="PTHR35541:SF1">
    <property type="entry name" value="RAD9, HUS1, RAD1-INTERACTING NUCLEAR ORPHAN PROTEIN 1"/>
    <property type="match status" value="1"/>
</dbReference>
<proteinExistence type="predicted"/>
<dbReference type="GO" id="GO:0005694">
    <property type="term" value="C:chromosome"/>
    <property type="evidence" value="ECO:0007669"/>
    <property type="project" value="TreeGrafter"/>
</dbReference>
<dbReference type="PANTHER" id="PTHR35541">
    <property type="entry name" value="RAD9, HUS1, RAD1-INTERACTING NUCLEAR ORPHAN PROTEIN 1"/>
    <property type="match status" value="1"/>
</dbReference>
<dbReference type="GO" id="GO:0000725">
    <property type="term" value="P:recombinational repair"/>
    <property type="evidence" value="ECO:0007669"/>
    <property type="project" value="TreeGrafter"/>
</dbReference>
<organism evidence="2 3">
    <name type="scientific">Alligator mississippiensis</name>
    <name type="common">American alligator</name>
    <dbReference type="NCBI Taxonomy" id="8496"/>
    <lineage>
        <taxon>Eukaryota</taxon>
        <taxon>Metazoa</taxon>
        <taxon>Chordata</taxon>
        <taxon>Craniata</taxon>
        <taxon>Vertebrata</taxon>
        <taxon>Euteleostomi</taxon>
        <taxon>Archelosauria</taxon>
        <taxon>Archosauria</taxon>
        <taxon>Crocodylia</taxon>
        <taxon>Alligatoridae</taxon>
        <taxon>Alligatorinae</taxon>
        <taxon>Alligator</taxon>
    </lineage>
</organism>
<dbReference type="eggNOG" id="ENOG502S7M3">
    <property type="taxonomic scope" value="Eukaryota"/>
</dbReference>
<dbReference type="GO" id="GO:0000077">
    <property type="term" value="P:DNA damage checkpoint signaling"/>
    <property type="evidence" value="ECO:0007669"/>
    <property type="project" value="InterPro"/>
</dbReference>
<dbReference type="AlphaFoldDB" id="A0A151P6K5"/>
<protein>
    <submittedName>
        <fullName evidence="2">RAD9</fullName>
    </submittedName>
</protein>
<evidence type="ECO:0000313" key="3">
    <source>
        <dbReference type="Proteomes" id="UP000050525"/>
    </source>
</evidence>
<keyword evidence="3" id="KW-1185">Reference proteome</keyword>
<reference evidence="2 3" key="1">
    <citation type="journal article" date="2012" name="Genome Biol.">
        <title>Sequencing three crocodilian genomes to illuminate the evolution of archosaurs and amniotes.</title>
        <authorList>
            <person name="St John J.A."/>
            <person name="Braun E.L."/>
            <person name="Isberg S.R."/>
            <person name="Miles L.G."/>
            <person name="Chong A.Y."/>
            <person name="Gongora J."/>
            <person name="Dalzell P."/>
            <person name="Moran C."/>
            <person name="Bed'hom B."/>
            <person name="Abzhanov A."/>
            <person name="Burgess S.C."/>
            <person name="Cooksey A.M."/>
            <person name="Castoe T.A."/>
            <person name="Crawford N.G."/>
            <person name="Densmore L.D."/>
            <person name="Drew J.C."/>
            <person name="Edwards S.V."/>
            <person name="Faircloth B.C."/>
            <person name="Fujita M.K."/>
            <person name="Greenwold M.J."/>
            <person name="Hoffmann F.G."/>
            <person name="Howard J.M."/>
            <person name="Iguchi T."/>
            <person name="Janes D.E."/>
            <person name="Khan S.Y."/>
            <person name="Kohno S."/>
            <person name="de Koning A.J."/>
            <person name="Lance S.L."/>
            <person name="McCarthy F.M."/>
            <person name="McCormack J.E."/>
            <person name="Merchant M.E."/>
            <person name="Peterson D.G."/>
            <person name="Pollock D.D."/>
            <person name="Pourmand N."/>
            <person name="Raney B.J."/>
            <person name="Roessler K.A."/>
            <person name="Sanford J.R."/>
            <person name="Sawyer R.H."/>
            <person name="Schmidt C.J."/>
            <person name="Triplett E.W."/>
            <person name="Tuberville T.D."/>
            <person name="Venegas-Anaya M."/>
            <person name="Howard J.T."/>
            <person name="Jarvis E.D."/>
            <person name="Guillette L.J.Jr."/>
            <person name="Glenn T.C."/>
            <person name="Green R.E."/>
            <person name="Ray D.A."/>
        </authorList>
    </citation>
    <scope>NUCLEOTIDE SEQUENCE [LARGE SCALE GENOMIC DNA]</scope>
    <source>
        <strain evidence="2">KSC_2009_1</strain>
    </source>
</reference>
<dbReference type="GO" id="GO:0071479">
    <property type="term" value="P:cellular response to ionizing radiation"/>
    <property type="evidence" value="ECO:0007669"/>
    <property type="project" value="InterPro"/>
</dbReference>
<feature type="compositionally biased region" description="Polar residues" evidence="1">
    <location>
        <begin position="139"/>
        <end position="150"/>
    </location>
</feature>